<evidence type="ECO:0000313" key="2">
    <source>
        <dbReference type="Proteomes" id="UP000320055"/>
    </source>
</evidence>
<accession>A0A563W4R8</accession>
<name>A0A563W4R8_9CYAN</name>
<protein>
    <submittedName>
        <fullName evidence="1">Uncharacterized protein</fullName>
    </submittedName>
</protein>
<reference evidence="1 2" key="1">
    <citation type="submission" date="2019-01" db="EMBL/GenBank/DDBJ databases">
        <authorList>
            <person name="Brito A."/>
        </authorList>
    </citation>
    <scope>NUCLEOTIDE SEQUENCE [LARGE SCALE GENOMIC DNA]</scope>
    <source>
        <strain evidence="1">1</strain>
    </source>
</reference>
<proteinExistence type="predicted"/>
<organism evidence="1 2">
    <name type="scientific">Hyella patelloides LEGE 07179</name>
    <dbReference type="NCBI Taxonomy" id="945734"/>
    <lineage>
        <taxon>Bacteria</taxon>
        <taxon>Bacillati</taxon>
        <taxon>Cyanobacteriota</taxon>
        <taxon>Cyanophyceae</taxon>
        <taxon>Pleurocapsales</taxon>
        <taxon>Hyellaceae</taxon>
        <taxon>Hyella</taxon>
    </lineage>
</organism>
<sequence>MTLTTKMLLMYPTMYLNNVFVVKLRSDNRQSLEMTPKGWIIETSKPKFYLRETL</sequence>
<dbReference type="Proteomes" id="UP000320055">
    <property type="component" value="Unassembled WGS sequence"/>
</dbReference>
<gene>
    <name evidence="1" type="ORF">H1P_860004</name>
</gene>
<keyword evidence="2" id="KW-1185">Reference proteome</keyword>
<evidence type="ECO:0000313" key="1">
    <source>
        <dbReference type="EMBL" id="VEP18678.1"/>
    </source>
</evidence>
<dbReference type="EMBL" id="CAACVJ010000694">
    <property type="protein sequence ID" value="VEP18678.1"/>
    <property type="molecule type" value="Genomic_DNA"/>
</dbReference>
<dbReference type="AlphaFoldDB" id="A0A563W4R8"/>